<gene>
    <name evidence="2" type="ORF">BDP55DRAFT_667496</name>
</gene>
<keyword evidence="3" id="KW-1185">Reference proteome</keyword>
<accession>A0AAJ0ESX2</accession>
<evidence type="ECO:0000256" key="1">
    <source>
        <dbReference type="SAM" id="MobiDB-lite"/>
    </source>
</evidence>
<feature type="region of interest" description="Disordered" evidence="1">
    <location>
        <begin position="1"/>
        <end position="22"/>
    </location>
</feature>
<dbReference type="Proteomes" id="UP001224890">
    <property type="component" value="Unassembled WGS sequence"/>
</dbReference>
<dbReference type="GeneID" id="85459696"/>
<evidence type="ECO:0000313" key="2">
    <source>
        <dbReference type="EMBL" id="KAK1674377.1"/>
    </source>
</evidence>
<sequence length="80" mass="9253">MTSDSSKSIVHGDVSTSSRKKTDAREMLLLQRERLHLFARDDECPTPMLPHIMGASKRSIEKYHEKKNDKIENVMLKVKK</sequence>
<proteinExistence type="predicted"/>
<name>A0AAJ0ESX2_9PEZI</name>
<dbReference type="EMBL" id="JAHMHR010000026">
    <property type="protein sequence ID" value="KAK1674377.1"/>
    <property type="molecule type" value="Genomic_DNA"/>
</dbReference>
<dbReference type="AlphaFoldDB" id="A0AAJ0ESX2"/>
<protein>
    <submittedName>
        <fullName evidence="2">Uncharacterized protein</fullName>
    </submittedName>
</protein>
<dbReference type="RefSeq" id="XP_060428380.1">
    <property type="nucleotide sequence ID" value="XM_060575170.1"/>
</dbReference>
<comment type="caution">
    <text evidence="2">The sequence shown here is derived from an EMBL/GenBank/DDBJ whole genome shotgun (WGS) entry which is preliminary data.</text>
</comment>
<reference evidence="2" key="1">
    <citation type="submission" date="2021-06" db="EMBL/GenBank/DDBJ databases">
        <title>Comparative genomics, transcriptomics and evolutionary studies reveal genomic signatures of adaptation to plant cell wall in hemibiotrophic fungi.</title>
        <authorList>
            <consortium name="DOE Joint Genome Institute"/>
            <person name="Baroncelli R."/>
            <person name="Diaz J.F."/>
            <person name="Benocci T."/>
            <person name="Peng M."/>
            <person name="Battaglia E."/>
            <person name="Haridas S."/>
            <person name="Andreopoulos W."/>
            <person name="Labutti K."/>
            <person name="Pangilinan J."/>
            <person name="Floch G.L."/>
            <person name="Makela M.R."/>
            <person name="Henrissat B."/>
            <person name="Grigoriev I.V."/>
            <person name="Crouch J.A."/>
            <person name="De Vries R.P."/>
            <person name="Sukno S.A."/>
            <person name="Thon M.R."/>
        </authorList>
    </citation>
    <scope>NUCLEOTIDE SEQUENCE</scope>
    <source>
        <strain evidence="2">CBS 193.32</strain>
    </source>
</reference>
<evidence type="ECO:0000313" key="3">
    <source>
        <dbReference type="Proteomes" id="UP001224890"/>
    </source>
</evidence>
<organism evidence="2 3">
    <name type="scientific">Colletotrichum godetiae</name>
    <dbReference type="NCBI Taxonomy" id="1209918"/>
    <lineage>
        <taxon>Eukaryota</taxon>
        <taxon>Fungi</taxon>
        <taxon>Dikarya</taxon>
        <taxon>Ascomycota</taxon>
        <taxon>Pezizomycotina</taxon>
        <taxon>Sordariomycetes</taxon>
        <taxon>Hypocreomycetidae</taxon>
        <taxon>Glomerellales</taxon>
        <taxon>Glomerellaceae</taxon>
        <taxon>Colletotrichum</taxon>
        <taxon>Colletotrichum acutatum species complex</taxon>
    </lineage>
</organism>